<proteinExistence type="inferred from homology"/>
<comment type="similarity">
    <text evidence="2">Belongs to the VPS35L family.</text>
</comment>
<name>A0A2A4JSN5_HELVI</name>
<dbReference type="GO" id="GO:0005768">
    <property type="term" value="C:endosome"/>
    <property type="evidence" value="ECO:0007669"/>
    <property type="project" value="UniProtKB-SubCell"/>
</dbReference>
<evidence type="ECO:0000256" key="4">
    <source>
        <dbReference type="ARBA" id="ARBA00022753"/>
    </source>
</evidence>
<feature type="compositionally biased region" description="Basic and acidic residues" evidence="6">
    <location>
        <begin position="1617"/>
        <end position="1628"/>
    </location>
</feature>
<dbReference type="STRING" id="7102.A0A2A4JSN5"/>
<evidence type="ECO:0000256" key="6">
    <source>
        <dbReference type="SAM" id="MobiDB-lite"/>
    </source>
</evidence>
<evidence type="ECO:0000256" key="5">
    <source>
        <dbReference type="ARBA" id="ARBA00022927"/>
    </source>
</evidence>
<dbReference type="PANTHER" id="PTHR13673:SF0">
    <property type="entry name" value="VPS35 ENDOSOMAL PROTEIN-SORTING FACTOR-LIKE"/>
    <property type="match status" value="1"/>
</dbReference>
<evidence type="ECO:0000256" key="2">
    <source>
        <dbReference type="ARBA" id="ARBA00010704"/>
    </source>
</evidence>
<keyword evidence="5" id="KW-0653">Protein transport</keyword>
<comment type="caution">
    <text evidence="7">The sequence shown here is derived from an EMBL/GenBank/DDBJ whole genome shotgun (WGS) entry which is preliminary data.</text>
</comment>
<keyword evidence="4" id="KW-0967">Endosome</keyword>
<organism evidence="7">
    <name type="scientific">Heliothis virescens</name>
    <name type="common">Tobacco budworm moth</name>
    <dbReference type="NCBI Taxonomy" id="7102"/>
    <lineage>
        <taxon>Eukaryota</taxon>
        <taxon>Metazoa</taxon>
        <taxon>Ecdysozoa</taxon>
        <taxon>Arthropoda</taxon>
        <taxon>Hexapoda</taxon>
        <taxon>Insecta</taxon>
        <taxon>Pterygota</taxon>
        <taxon>Neoptera</taxon>
        <taxon>Endopterygota</taxon>
        <taxon>Lepidoptera</taxon>
        <taxon>Glossata</taxon>
        <taxon>Ditrysia</taxon>
        <taxon>Noctuoidea</taxon>
        <taxon>Noctuidae</taxon>
        <taxon>Heliothinae</taxon>
        <taxon>Heliothis</taxon>
    </lineage>
</organism>
<gene>
    <name evidence="7" type="ORF">B5V51_12332</name>
</gene>
<evidence type="ECO:0000256" key="1">
    <source>
        <dbReference type="ARBA" id="ARBA00004177"/>
    </source>
</evidence>
<dbReference type="EMBL" id="NWSH01000646">
    <property type="protein sequence ID" value="PCG75055.1"/>
    <property type="molecule type" value="Genomic_DNA"/>
</dbReference>
<feature type="region of interest" description="Disordered" evidence="6">
    <location>
        <begin position="1421"/>
        <end position="1464"/>
    </location>
</feature>
<protein>
    <submittedName>
        <fullName evidence="7">Uncharacterized protein</fullName>
    </submittedName>
</protein>
<accession>A0A2A4JSN5</accession>
<dbReference type="InterPro" id="IPR029705">
    <property type="entry name" value="VPS35L"/>
</dbReference>
<comment type="subcellular location">
    <subcellularLocation>
        <location evidence="1">Endosome</location>
    </subcellularLocation>
</comment>
<feature type="compositionally biased region" description="Basic and acidic residues" evidence="6">
    <location>
        <begin position="1821"/>
        <end position="1833"/>
    </location>
</feature>
<evidence type="ECO:0000256" key="3">
    <source>
        <dbReference type="ARBA" id="ARBA00022448"/>
    </source>
</evidence>
<feature type="region of interest" description="Disordered" evidence="6">
    <location>
        <begin position="1786"/>
        <end position="1846"/>
    </location>
</feature>
<keyword evidence="3" id="KW-0813">Transport</keyword>
<reference evidence="7" key="1">
    <citation type="submission" date="2017-09" db="EMBL/GenBank/DDBJ databases">
        <title>Contemporary evolution of a Lepidopteran species, Heliothis virescens, in response to modern agricultural practices.</title>
        <authorList>
            <person name="Fritz M.L."/>
            <person name="Deyonke A.M."/>
            <person name="Papanicolaou A."/>
            <person name="Micinski S."/>
            <person name="Westbrook J."/>
            <person name="Gould F."/>
        </authorList>
    </citation>
    <scope>NUCLEOTIDE SEQUENCE [LARGE SCALE GENOMIC DNA]</scope>
    <source>
        <strain evidence="7">HvINT-</strain>
        <tissue evidence="7">Whole body</tissue>
    </source>
</reference>
<feature type="region of interest" description="Disordered" evidence="6">
    <location>
        <begin position="1566"/>
        <end position="1666"/>
    </location>
</feature>
<dbReference type="GO" id="GO:0032456">
    <property type="term" value="P:endocytic recycling"/>
    <property type="evidence" value="ECO:0007669"/>
    <property type="project" value="InterPro"/>
</dbReference>
<sequence>MPTYYEWTSRKKSNRLKHDSPSFEVTSYPLKTNTITIKEPASSSIIEQINKWSSNFEEVDPLLRFEQMNLEDDINPVEVETIEGVNYSKAWSTRRSGILSKYTTGEKLTIVSSYLPGGEKTLIRQVSNLNEKVKHRLEQLDDFDEGSVRKTMGLSQQEFVTKINMLNDEIKKAWESEQRVKAFKIGIQCSKLLSDISVMQFYPSKFILITDTLDTFGNLVFNRLKEKSFGNNNLVNVHNIDPRAVPESAKETCQNWMYKMASIRELLPRLYMEMTLLKCYVFISKDEIKPAIARITTMIRGIGNPLVAVYLRVYLCHIASKLLGKESEVYFYNNLNEFLEEYQQVFLTSMRKKYESQLLTQDKYLNLFVPALDWLLFGTLNSNKCKTDLLDEFIQKCEQIENNELFLCCVVSAFDSPTIIKKAPKILEMVHNYADKMVMMNEVLASLGEHLCKADTHRQMASESLIQMWWKIASNMKCTNHFLQVLEPWLQFACTHLSTQHVNVILRGTIRYMIKCGKPADEYSGNFQFVIKRMLKFIPDVEELFLMDAFMPLVELVQTSSARTLMAKTVLSIFFSRYSSVHIEDHIVISSLMRLCCILHDSINAVTVEDESKICGELINKFIQAVSYQDDLERQLNFYVECRSSFIKLDAVLVTLVHAVNTLAAHASPSRSKWLQRACAAYCFVTVPSLHCTLTKAQLYLLSGQVALLNNCIGQAEANFKALIGLIPDIPDYILEDGQKKPTNVKVASILSDFLSTLLLLPDNVDSNCKAYILSGFIKTMERIHWKKTEPLYYNTLLRILDLLCEMSQDNYIHHLDSGTIRYMIKCGKPADEYSGNFQFVIKRMLKFIPDVEELFLMDAFMPLVELVQTSSARTLMAKTVLSIFFSRYSSVHIEDHIVISSLMRLCCILHDSINAVTVEDESKICGELINKFIQAVSYQDDLERQLNFYVECRSSFIKLDAVLVTLVHAVNTLAAHASPSRSKWLQRACAAYCFVTVPSLHCTLTKAQLYLLSGQVALLNNCIGQAEANFKALIGLIPDIPDYILEDGQKKPTNVKVASILSDFLSTLLLLPDNVDSNCKAYILSGFIKTMERIHWKKTEPLYYNTLLRILDLLCEMSQDNYIHHLDSVLSNDSLYGSDSEFLDVLDRYATNICQELLVVLKMLGDNKESKKQYNLALELFWRVVRRGELAERPMLSLAANLWMLSQKTQDSNNKLGKAILAAMKKETNPTLLVWAVCEGVVANEEQNGFVQPLDFGPLFDSGVTSLASQPIADAVLKVDKNQYPKLFDTVVSSSIDSLQTRVAPIERAFSADSFGFNPIASQSFLPQAKAAKLVAQPKQHSQLQAIPIGQQLSPLRYDIRTVHDADYKVYKPEEEEQGEEILAALRKNPSVAAYFKPTQTNVEVAHPLNYRKEELNENSEIEQNYKPNAYIPGPARIRRYTSGRRSENLKKSSDDDDDPYNYNVEYISKPKAFDTPLYSSAYKEKKDPNKDYEYPYSYDSGYDHKEYERIKELSEKQAAEIKQNPGNCKEVKKDGMTCTTCKDPKTGGNFESCSYVAEPKNNKYAYSKERKFDSNDEPDEADAPQQAEPAQKSEKYVQADDSSEQKYSKSAAPEANHDNGSGEKYKAYYTHVSKPTPSEALRAADDKQSSEEEGDGSSGKSYDYKKAIPGFYTDNEPKKDVEHVLAEFKKKDRSSCKKVQKNGMTCYQCIDKNGLKNEECMFVSESAPKRSHLAYQELKEFKSKPATLDQGNEGAESKTVSTSAPPAQKSAAYVVDNTNYGKKLKRKKTPQSIAAAATSPVATAVKPQPVASNPRKAKRSVEADAEQKAQIEDVSNIAQPEEFAGSDSRGAFWADTMPRYSASLGVTLPEYMLSRSEHELSFDETVASA</sequence>
<feature type="compositionally biased region" description="Basic and acidic residues" evidence="6">
    <location>
        <begin position="1593"/>
        <end position="1609"/>
    </location>
</feature>
<feature type="compositionally biased region" description="Basic and acidic residues" evidence="6">
    <location>
        <begin position="1446"/>
        <end position="1455"/>
    </location>
</feature>
<dbReference type="GO" id="GO:0015031">
    <property type="term" value="P:protein transport"/>
    <property type="evidence" value="ECO:0007669"/>
    <property type="project" value="UniProtKB-KW"/>
</dbReference>
<evidence type="ECO:0000313" key="7">
    <source>
        <dbReference type="EMBL" id="PCG75055.1"/>
    </source>
</evidence>
<feature type="region of interest" description="Disordered" evidence="6">
    <location>
        <begin position="1745"/>
        <end position="1772"/>
    </location>
</feature>
<feature type="compositionally biased region" description="Low complexity" evidence="6">
    <location>
        <begin position="1796"/>
        <end position="1807"/>
    </location>
</feature>
<dbReference type="PANTHER" id="PTHR13673">
    <property type="entry name" value="ESOPHAGEAL CANCER ASSOCIATED PROTEIN"/>
    <property type="match status" value="1"/>
</dbReference>